<accession>I4BPW7</accession>
<dbReference type="PANTHER" id="PTHR45947:SF13">
    <property type="entry name" value="TRANSFERASE"/>
    <property type="match status" value="1"/>
</dbReference>
<gene>
    <name evidence="5" type="ordered locus">Mycch_4622</name>
</gene>
<dbReference type="AlphaFoldDB" id="I4BPW7"/>
<evidence type="ECO:0000256" key="1">
    <source>
        <dbReference type="ARBA" id="ARBA00022676"/>
    </source>
</evidence>
<dbReference type="GO" id="GO:1903509">
    <property type="term" value="P:liposaccharide metabolic process"/>
    <property type="evidence" value="ECO:0007669"/>
    <property type="project" value="UniProtKB-ARBA"/>
</dbReference>
<dbReference type="Gene3D" id="3.40.50.2000">
    <property type="entry name" value="Glycogen Phosphorylase B"/>
    <property type="match status" value="2"/>
</dbReference>
<keyword evidence="6" id="KW-1185">Reference proteome</keyword>
<evidence type="ECO:0000259" key="4">
    <source>
        <dbReference type="Pfam" id="PF13439"/>
    </source>
</evidence>
<evidence type="ECO:0000313" key="5">
    <source>
        <dbReference type="EMBL" id="AFM19324.1"/>
    </source>
</evidence>
<dbReference type="SUPFAM" id="SSF53756">
    <property type="entry name" value="UDP-Glycosyltransferase/glycogen phosphorylase"/>
    <property type="match status" value="1"/>
</dbReference>
<dbReference type="GO" id="GO:0008610">
    <property type="term" value="P:lipid biosynthetic process"/>
    <property type="evidence" value="ECO:0007669"/>
    <property type="project" value="UniProtKB-ARBA"/>
</dbReference>
<dbReference type="STRING" id="710421.Mycch_4622"/>
<reference evidence="5 6" key="1">
    <citation type="submission" date="2012-06" db="EMBL/GenBank/DDBJ databases">
        <title>Complete sequence of chromosome of Mycobacterium chubuense NBB4.</title>
        <authorList>
            <consortium name="US DOE Joint Genome Institute"/>
            <person name="Lucas S."/>
            <person name="Han J."/>
            <person name="Lapidus A."/>
            <person name="Cheng J.-F."/>
            <person name="Goodwin L."/>
            <person name="Pitluck S."/>
            <person name="Peters L."/>
            <person name="Mikhailova N."/>
            <person name="Teshima H."/>
            <person name="Detter J.C."/>
            <person name="Han C."/>
            <person name="Tapia R."/>
            <person name="Land M."/>
            <person name="Hauser L."/>
            <person name="Kyrpides N."/>
            <person name="Ivanova N."/>
            <person name="Pagani I."/>
            <person name="Mattes T."/>
            <person name="Holmes A."/>
            <person name="Rutledge P."/>
            <person name="Paulsen I."/>
            <person name="Coleman N."/>
            <person name="Woyke T."/>
        </authorList>
    </citation>
    <scope>NUCLEOTIDE SEQUENCE [LARGE SCALE GENOMIC DNA]</scope>
    <source>
        <strain evidence="5 6">NBB4</strain>
    </source>
</reference>
<dbReference type="Proteomes" id="UP000006057">
    <property type="component" value="Chromosome"/>
</dbReference>
<dbReference type="OrthoDB" id="9810929at2"/>
<feature type="domain" description="Glycosyl transferase family 1" evidence="3">
    <location>
        <begin position="241"/>
        <end position="386"/>
    </location>
</feature>
<proteinExistence type="predicted"/>
<dbReference type="InterPro" id="IPR028098">
    <property type="entry name" value="Glyco_trans_4-like_N"/>
</dbReference>
<dbReference type="HOGENOM" id="CLU_009583_2_5_11"/>
<evidence type="ECO:0000256" key="2">
    <source>
        <dbReference type="ARBA" id="ARBA00022679"/>
    </source>
</evidence>
<dbReference type="RefSeq" id="WP_014817792.1">
    <property type="nucleotide sequence ID" value="NC_018027.1"/>
</dbReference>
<feature type="domain" description="Glycosyltransferase subfamily 4-like N-terminal" evidence="4">
    <location>
        <begin position="14"/>
        <end position="224"/>
    </location>
</feature>
<dbReference type="Pfam" id="PF00534">
    <property type="entry name" value="Glycos_transf_1"/>
    <property type="match status" value="1"/>
</dbReference>
<organism evidence="5 6">
    <name type="scientific">Mycolicibacterium chubuense (strain NBB4)</name>
    <name type="common">Mycobacterium chubuense</name>
    <dbReference type="NCBI Taxonomy" id="710421"/>
    <lineage>
        <taxon>Bacteria</taxon>
        <taxon>Bacillati</taxon>
        <taxon>Actinomycetota</taxon>
        <taxon>Actinomycetes</taxon>
        <taxon>Mycobacteriales</taxon>
        <taxon>Mycobacteriaceae</taxon>
        <taxon>Mycolicibacterium</taxon>
    </lineage>
</organism>
<dbReference type="eggNOG" id="COG0438">
    <property type="taxonomic scope" value="Bacteria"/>
</dbReference>
<name>I4BPW7_MYCCN</name>
<keyword evidence="1" id="KW-0328">Glycosyltransferase</keyword>
<keyword evidence="2 5" id="KW-0808">Transferase</keyword>
<dbReference type="GO" id="GO:0016757">
    <property type="term" value="F:glycosyltransferase activity"/>
    <property type="evidence" value="ECO:0007669"/>
    <property type="project" value="UniProtKB-KW"/>
</dbReference>
<dbReference type="InterPro" id="IPR050194">
    <property type="entry name" value="Glycosyltransferase_grp1"/>
</dbReference>
<evidence type="ECO:0000313" key="6">
    <source>
        <dbReference type="Proteomes" id="UP000006057"/>
    </source>
</evidence>
<dbReference type="PANTHER" id="PTHR45947">
    <property type="entry name" value="SULFOQUINOVOSYL TRANSFERASE SQD2"/>
    <property type="match status" value="1"/>
</dbReference>
<sequence length="418" mass="44190">MRILLLAQFLPPIIGGVERHVWTLATALAARTHEVTLLGLAAGDQDPGESTVGGVRIVRVRAATSRLPFLYSDPARPHVLPVPDPLMSRAIRRELSEHRYDIVHAHNWIVNSALGAATRARVPLVMTLHDYSHICTTARLMEKGRQRCSGPSLGRCMSCASSHFGPGKGQAIVAANTWSAWRRSRSITRVAAVSAAVANAVKADDSPAWISGAGLDAHVIPNFIPDEIVLDEIPSTSHDAPLLFVGDLVPDKGVHILMEAYGHLDDPPPLVLAGRVGPELSLTIPDGVQLAGALPHDEVLQLFRSARAVIVPSVWSDPCPTVVLEAMAAGRPVVAAASGGILDMVVDGVTGLLVPPGDAFALAHAINAILRHPQSAHALGAAGRNRARSFTVSAVVDRIERMYGDAIMATNPGVAHVG</sequence>
<dbReference type="InterPro" id="IPR001296">
    <property type="entry name" value="Glyco_trans_1"/>
</dbReference>
<protein>
    <submittedName>
        <fullName evidence="5">Glycosyltransferase</fullName>
    </submittedName>
</protein>
<dbReference type="EMBL" id="CP003053">
    <property type="protein sequence ID" value="AFM19324.1"/>
    <property type="molecule type" value="Genomic_DNA"/>
</dbReference>
<dbReference type="CDD" id="cd03801">
    <property type="entry name" value="GT4_PimA-like"/>
    <property type="match status" value="1"/>
</dbReference>
<evidence type="ECO:0000259" key="3">
    <source>
        <dbReference type="Pfam" id="PF00534"/>
    </source>
</evidence>
<dbReference type="GO" id="GO:1901137">
    <property type="term" value="P:carbohydrate derivative biosynthetic process"/>
    <property type="evidence" value="ECO:0007669"/>
    <property type="project" value="UniProtKB-ARBA"/>
</dbReference>
<dbReference type="Pfam" id="PF13439">
    <property type="entry name" value="Glyco_transf_4"/>
    <property type="match status" value="1"/>
</dbReference>
<dbReference type="PATRIC" id="fig|710421.3.peg.4610"/>
<dbReference type="KEGG" id="mcb:Mycch_4622"/>